<keyword evidence="1" id="KW-1133">Transmembrane helix</keyword>
<dbReference type="InterPro" id="IPR011989">
    <property type="entry name" value="ARM-like"/>
</dbReference>
<comment type="caution">
    <text evidence="2">The sequence shown here is derived from an EMBL/GenBank/DDBJ whole genome shotgun (WGS) entry which is preliminary data.</text>
</comment>
<organism evidence="2 3">
    <name type="scientific">Sphingobacterium alkalisoli</name>
    <dbReference type="NCBI Taxonomy" id="1874115"/>
    <lineage>
        <taxon>Bacteria</taxon>
        <taxon>Pseudomonadati</taxon>
        <taxon>Bacteroidota</taxon>
        <taxon>Sphingobacteriia</taxon>
        <taxon>Sphingobacteriales</taxon>
        <taxon>Sphingobacteriaceae</taxon>
        <taxon>Sphingobacterium</taxon>
    </lineage>
</organism>
<evidence type="ECO:0000313" key="3">
    <source>
        <dbReference type="Proteomes" id="UP000309872"/>
    </source>
</evidence>
<accession>A0A4U0GTN7</accession>
<evidence type="ECO:0000313" key="2">
    <source>
        <dbReference type="EMBL" id="TJY62395.1"/>
    </source>
</evidence>
<name>A0A4U0GTN7_9SPHI</name>
<dbReference type="AlphaFoldDB" id="A0A4U0GTN7"/>
<dbReference type="EMBL" id="SUKA01000008">
    <property type="protein sequence ID" value="TJY62395.1"/>
    <property type="molecule type" value="Genomic_DNA"/>
</dbReference>
<evidence type="ECO:0000256" key="1">
    <source>
        <dbReference type="SAM" id="Phobius"/>
    </source>
</evidence>
<feature type="transmembrane region" description="Helical" evidence="1">
    <location>
        <begin position="13"/>
        <end position="37"/>
    </location>
</feature>
<dbReference type="OrthoDB" id="1454284at2"/>
<dbReference type="Gene3D" id="1.25.10.10">
    <property type="entry name" value="Leucine-rich Repeat Variant"/>
    <property type="match status" value="1"/>
</dbReference>
<sequence>MNSMLHRVTIHELVIAIVVVLILVLLLTITVLSYSFYKYRILYRRQAWVQTSEQKVMEAIVRGEDGASLDETFLMQLREPSFRNVFLGVLVASDRKFSGVARNEVNNLFKIYKMEDAAWQKLQQKKSYLIAGGILELAVMRVEDAIPDIISLLDHPKRQVYQEAQYAIVGFKGFDGLDFLNTLVVPLSDWQQLRLLRSVAKLPDAYEKWMKNWLISPNESVIIFTLRLIRKFQLLPFYNDVVNLLDHASVTVSVQAIRTLAALENVDTVYQLIAIFATQPHESQIEILRTLKKSRSPQSEPFLQEQLWYNPAISVKIAAAEALIALGQHSYLKNIAATEIVPLEIKQVIKHALQEKV</sequence>
<evidence type="ECO:0008006" key="4">
    <source>
        <dbReference type="Google" id="ProtNLM"/>
    </source>
</evidence>
<dbReference type="Proteomes" id="UP000309872">
    <property type="component" value="Unassembled WGS sequence"/>
</dbReference>
<reference evidence="2 3" key="1">
    <citation type="submission" date="2019-04" db="EMBL/GenBank/DDBJ databases">
        <title>Sphingobacterium olei sp. nov., isolated from oil-contaminated soil.</title>
        <authorList>
            <person name="Liu B."/>
        </authorList>
    </citation>
    <scope>NUCLEOTIDE SEQUENCE [LARGE SCALE GENOMIC DNA]</scope>
    <source>
        <strain evidence="2 3">Y3L14</strain>
    </source>
</reference>
<protein>
    <recommendedName>
        <fullName evidence="4">HEAT repeat domain-containing protein</fullName>
    </recommendedName>
</protein>
<dbReference type="SUPFAM" id="SSF48371">
    <property type="entry name" value="ARM repeat"/>
    <property type="match status" value="1"/>
</dbReference>
<dbReference type="InterPro" id="IPR016024">
    <property type="entry name" value="ARM-type_fold"/>
</dbReference>
<keyword evidence="3" id="KW-1185">Reference proteome</keyword>
<keyword evidence="1" id="KW-0472">Membrane</keyword>
<gene>
    <name evidence="2" type="ORF">FAZ19_20240</name>
</gene>
<dbReference type="RefSeq" id="WP_136822593.1">
    <property type="nucleotide sequence ID" value="NZ_BMJX01000008.1"/>
</dbReference>
<proteinExistence type="predicted"/>
<keyword evidence="1" id="KW-0812">Transmembrane</keyword>